<evidence type="ECO:0000256" key="3">
    <source>
        <dbReference type="ARBA" id="ARBA00022801"/>
    </source>
</evidence>
<dbReference type="RefSeq" id="WP_219315854.1">
    <property type="nucleotide sequence ID" value="NZ_JAHWYN010000002.1"/>
</dbReference>
<name>A0ABS6XRM8_9FLAO</name>
<comment type="similarity">
    <text evidence="1">Belongs to the metallo-dependent hydrolases superfamily. TatD-type hydrolase family.</text>
</comment>
<dbReference type="EMBL" id="JAHWYN010000002">
    <property type="protein sequence ID" value="MBW4359316.1"/>
    <property type="molecule type" value="Genomic_DNA"/>
</dbReference>
<evidence type="ECO:0000256" key="1">
    <source>
        <dbReference type="ARBA" id="ARBA00009275"/>
    </source>
</evidence>
<evidence type="ECO:0000313" key="4">
    <source>
        <dbReference type="EMBL" id="MBW4359316.1"/>
    </source>
</evidence>
<proteinExistence type="inferred from homology"/>
<dbReference type="GO" id="GO:0016787">
    <property type="term" value="F:hydrolase activity"/>
    <property type="evidence" value="ECO:0007669"/>
    <property type="project" value="UniProtKB-KW"/>
</dbReference>
<dbReference type="Proteomes" id="UP000812031">
    <property type="component" value="Unassembled WGS sequence"/>
</dbReference>
<dbReference type="PANTHER" id="PTHR46124:SF4">
    <property type="entry name" value="HYDROLASE TATD"/>
    <property type="match status" value="1"/>
</dbReference>
<dbReference type="PIRSF" id="PIRSF005902">
    <property type="entry name" value="DNase_TatD"/>
    <property type="match status" value="1"/>
</dbReference>
<dbReference type="Pfam" id="PF01026">
    <property type="entry name" value="TatD_DNase"/>
    <property type="match status" value="1"/>
</dbReference>
<evidence type="ECO:0000313" key="5">
    <source>
        <dbReference type="Proteomes" id="UP000812031"/>
    </source>
</evidence>
<dbReference type="InterPro" id="IPR001130">
    <property type="entry name" value="TatD-like"/>
</dbReference>
<evidence type="ECO:0000256" key="2">
    <source>
        <dbReference type="ARBA" id="ARBA00022723"/>
    </source>
</evidence>
<dbReference type="InterPro" id="IPR018228">
    <property type="entry name" value="DNase_TatD-rel_CS"/>
</dbReference>
<dbReference type="CDD" id="cd01310">
    <property type="entry name" value="TatD_DNAse"/>
    <property type="match status" value="1"/>
</dbReference>
<dbReference type="PANTHER" id="PTHR46124">
    <property type="entry name" value="D-AMINOACYL-TRNA DEACYLASE"/>
    <property type="match status" value="1"/>
</dbReference>
<sequence>METKTILTDTHTHLYSEEFDLDRSEMMQRAIDNGVTRFFVPAIDSTCTQSMYDLERDYPDNVFLMMGLHPTYVKDNYLEELQHVETELAKRKFVAIGEIGIDLYWDKTHLAEQQIVFRKQIQLAKQYKLPIVIHCREAFDEIFEILEEEKSPELFGIFHCFSGTYEQALQAISYNMKLGIGGVVTFKNGKIDQFLDKIDLKHIVLETDSPYLSPIPYRGKRNESSYLINVADKLSQIYGLAVNEIAAITTDNSAKIFGI</sequence>
<reference evidence="4 5" key="1">
    <citation type="submission" date="2021-07" db="EMBL/GenBank/DDBJ databases">
        <title>Flavobacterium sp. nov. isolated from sediment on the Taihu Lake.</title>
        <authorList>
            <person name="Qu J.-H."/>
        </authorList>
    </citation>
    <scope>NUCLEOTIDE SEQUENCE [LARGE SCALE GENOMIC DNA]</scope>
    <source>
        <strain evidence="4 5">NAS39</strain>
    </source>
</reference>
<keyword evidence="5" id="KW-1185">Reference proteome</keyword>
<accession>A0ABS6XRM8</accession>
<protein>
    <submittedName>
        <fullName evidence="4">TatD family hydrolase</fullName>
    </submittedName>
</protein>
<dbReference type="PROSITE" id="PS01090">
    <property type="entry name" value="TATD_2"/>
    <property type="match status" value="1"/>
</dbReference>
<organism evidence="4 5">
    <name type="scientific">Flavobacterium taihuense</name>
    <dbReference type="NCBI Taxonomy" id="2857508"/>
    <lineage>
        <taxon>Bacteria</taxon>
        <taxon>Pseudomonadati</taxon>
        <taxon>Bacteroidota</taxon>
        <taxon>Flavobacteriia</taxon>
        <taxon>Flavobacteriales</taxon>
        <taxon>Flavobacteriaceae</taxon>
        <taxon>Flavobacterium</taxon>
    </lineage>
</organism>
<keyword evidence="3 4" id="KW-0378">Hydrolase</keyword>
<dbReference type="NCBIfam" id="TIGR00010">
    <property type="entry name" value="YchF/TatD family DNA exonuclease"/>
    <property type="match status" value="1"/>
</dbReference>
<keyword evidence="2" id="KW-0479">Metal-binding</keyword>
<gene>
    <name evidence="4" type="ORF">KZH69_02345</name>
</gene>
<dbReference type="InterPro" id="IPR015991">
    <property type="entry name" value="TatD/YcfH-like"/>
</dbReference>
<comment type="caution">
    <text evidence="4">The sequence shown here is derived from an EMBL/GenBank/DDBJ whole genome shotgun (WGS) entry which is preliminary data.</text>
</comment>